<protein>
    <submittedName>
        <fullName evidence="1">Receptor-kinase</fullName>
    </submittedName>
</protein>
<dbReference type="Proteomes" id="UP001164539">
    <property type="component" value="Chromosome 12"/>
</dbReference>
<keyword evidence="2" id="KW-1185">Reference proteome</keyword>
<proteinExistence type="predicted"/>
<accession>A0ACC1WZJ4</accession>
<name>A0ACC1WZJ4_MELAZ</name>
<dbReference type="EMBL" id="CM051405">
    <property type="protein sequence ID" value="KAJ4704469.1"/>
    <property type="molecule type" value="Genomic_DNA"/>
</dbReference>
<gene>
    <name evidence="1" type="ORF">OWV82_021372</name>
</gene>
<evidence type="ECO:0000313" key="1">
    <source>
        <dbReference type="EMBL" id="KAJ4704469.1"/>
    </source>
</evidence>
<comment type="caution">
    <text evidence="1">The sequence shown here is derived from an EMBL/GenBank/DDBJ whole genome shotgun (WGS) entry which is preliminary data.</text>
</comment>
<evidence type="ECO:0000313" key="2">
    <source>
        <dbReference type="Proteomes" id="UP001164539"/>
    </source>
</evidence>
<reference evidence="1 2" key="1">
    <citation type="journal article" date="2023" name="Science">
        <title>Complex scaffold remodeling in plant triterpene biosynthesis.</title>
        <authorList>
            <person name="De La Pena R."/>
            <person name="Hodgson H."/>
            <person name="Liu J.C."/>
            <person name="Stephenson M.J."/>
            <person name="Martin A.C."/>
            <person name="Owen C."/>
            <person name="Harkess A."/>
            <person name="Leebens-Mack J."/>
            <person name="Jimenez L.E."/>
            <person name="Osbourn A."/>
            <person name="Sattely E.S."/>
        </authorList>
    </citation>
    <scope>NUCLEOTIDE SEQUENCE [LARGE SCALE GENOMIC DNA]</scope>
    <source>
        <strain evidence="2">cv. JPN11</strain>
        <tissue evidence="1">Leaf</tissue>
    </source>
</reference>
<keyword evidence="1" id="KW-0675">Receptor</keyword>
<sequence length="1022" mass="113128">MEKARISNVPLLLFSHFSLLCCFHFSFSHYADLGSVTDKLALLAFKSQLADDPFGALLTWNDSFDFCQWHGVTCSLRRRRVTVLNLRDRSLTGTISPHIGNLTFLRVINLQQNNFYGKIPQEVGRLFRLRAIIFNRNLLQGEIPVNLTRCTELRILDLVMNKIEGRISSELGTLSELVGLGLSSNNLTGSIPRSLSNLSLLEKLSLSENRLSGNIPVKLCQLKRLKMFQVSVNSLTGPIPIQLFNMSSMEYFAVTENQLVGEIPPNIGFTLPNIRVLLLSANRFTGQIPRSISSSIKLERLDFSFNSFTGSIPADLGRLKNLIRLNFARNILGTGKGDDLGFLNSLVNCTLLEVLSLSKNRLSGKLPNSIANFSSRLTYFYISANSISGSVPMGIGNLKNLIIIATEKNLITGSIPISVGYLPKLQVLSLFANNISGEIPSSLGNLTFLTELSLDENFIQGRIPSALGNCHQLQNLGLSENNLSGRIPPQVIGLPSLSGWLDLSRNYLTGSIPLEVGNLKSARQLDLSENKLSGYIPSSLANCVGLERLDLSGNSLQGTIPLSLSSLKGLQDLDLSHNNFSGKIPNFLGTFPFWQRLDLSFNNLEEGVPNEGIFENASAISIIGNDKLCGGIPELHLHSCQSRRSRKLWQQHTLKVVILTVSLSICLLSTCFILILRRRRSNGRGNALVNAPVEDKYVKISYVALVKATEGFSSANLIGIGGYGLVYKGSLFNEETIVAVKVLDLQQRGASKSFIAECEALRSIRHRNLVKIITSCSSVDTKGHEFKALVYDFMTNGSLEKWLHQNENERHQRPTLNLMQRLSIAIDVANALEYLHHHCHTCIVHCDLKPSNVLLDSEMVAHVGDFGLARLLHDNSPNETSTSRVKGSLGYVAPEYGATGEVSTYGDVYSFGILLLEMFTGRRPTDEMFREGLSLHNYAKMALPDRVAEILDPTILEEALQIQDDIVKELQRNLKRKIQEILLSVLKVGVLCSAEFSSDRMQIKDAIMELQEARKMIQATRS</sequence>
<organism evidence="1 2">
    <name type="scientific">Melia azedarach</name>
    <name type="common">Chinaberry tree</name>
    <dbReference type="NCBI Taxonomy" id="155640"/>
    <lineage>
        <taxon>Eukaryota</taxon>
        <taxon>Viridiplantae</taxon>
        <taxon>Streptophyta</taxon>
        <taxon>Embryophyta</taxon>
        <taxon>Tracheophyta</taxon>
        <taxon>Spermatophyta</taxon>
        <taxon>Magnoliopsida</taxon>
        <taxon>eudicotyledons</taxon>
        <taxon>Gunneridae</taxon>
        <taxon>Pentapetalae</taxon>
        <taxon>rosids</taxon>
        <taxon>malvids</taxon>
        <taxon>Sapindales</taxon>
        <taxon>Meliaceae</taxon>
        <taxon>Melia</taxon>
    </lineage>
</organism>